<dbReference type="Proteomes" id="UP000092247">
    <property type="component" value="Unassembled WGS sequence"/>
</dbReference>
<comment type="caution">
    <text evidence="2">The sequence shown here is derived from an EMBL/GenBank/DDBJ whole genome shotgun (WGS) entry which is preliminary data.</text>
</comment>
<dbReference type="SUPFAM" id="SSF55729">
    <property type="entry name" value="Acyl-CoA N-acyltransferases (Nat)"/>
    <property type="match status" value="1"/>
</dbReference>
<dbReference type="EMBL" id="LZEX01000045">
    <property type="protein sequence ID" value="OBU02425.1"/>
    <property type="molecule type" value="Genomic_DNA"/>
</dbReference>
<organism evidence="2 3">
    <name type="scientific">Morganella psychrotolerans</name>
    <dbReference type="NCBI Taxonomy" id="368603"/>
    <lineage>
        <taxon>Bacteria</taxon>
        <taxon>Pseudomonadati</taxon>
        <taxon>Pseudomonadota</taxon>
        <taxon>Gammaproteobacteria</taxon>
        <taxon>Enterobacterales</taxon>
        <taxon>Morganellaceae</taxon>
        <taxon>Morganella</taxon>
    </lineage>
</organism>
<feature type="domain" description="N-acetyltransferase" evidence="1">
    <location>
        <begin position="2"/>
        <end position="153"/>
    </location>
</feature>
<dbReference type="AlphaFoldDB" id="A0A1B8H034"/>
<gene>
    <name evidence="2" type="ORF">AYY17_12265</name>
</gene>
<accession>A0A1B8H034</accession>
<sequence>MIEVIDATTEHIAELLGLLEENAMQGDWELIMTRRPGYFSPRDDFGEVYPALARDGDTLVGMCQLTIQTGWVNGEEAQMGYLSSLRIVPKYRNHLKVLQAGFSYLRQLPTPDHCYTSIAENNLLARRLLERGVEGLPLYRHLSNMTTLAINKNRGKNHGLWKLVPPEDYTDVMRFFAQEAESRQLAPAMNLKAMQQVGITVLGSYQNGQLVACGMLWDQRAFKQVVVANYSGKMKMLRPVYNAFAGMTRRPQMPAIGDVIPQSFLSFLACTDDRLIPDLIEEAMLFCSTPIMTVGLPSSHICTSDVIARTGASVYCTRIYGVDLTAAPMWDGRIVWPEVALL</sequence>
<dbReference type="RefSeq" id="WP_067426388.1">
    <property type="nucleotide sequence ID" value="NZ_LZEX01000045.1"/>
</dbReference>
<evidence type="ECO:0000313" key="2">
    <source>
        <dbReference type="EMBL" id="OBU02425.1"/>
    </source>
</evidence>
<evidence type="ECO:0000259" key="1">
    <source>
        <dbReference type="PROSITE" id="PS51186"/>
    </source>
</evidence>
<dbReference type="InterPro" id="IPR016181">
    <property type="entry name" value="Acyl_CoA_acyltransferase"/>
</dbReference>
<dbReference type="GO" id="GO:0016747">
    <property type="term" value="F:acyltransferase activity, transferring groups other than amino-acyl groups"/>
    <property type="evidence" value="ECO:0007669"/>
    <property type="project" value="InterPro"/>
</dbReference>
<dbReference type="InterPro" id="IPR000182">
    <property type="entry name" value="GNAT_dom"/>
</dbReference>
<reference evidence="2 3" key="1">
    <citation type="submission" date="2016-06" db="EMBL/GenBank/DDBJ databases">
        <authorList>
            <person name="Kjaerup R.B."/>
            <person name="Dalgaard T.S."/>
            <person name="Juul-Madsen H.R."/>
        </authorList>
    </citation>
    <scope>NUCLEOTIDE SEQUENCE [LARGE SCALE GENOMIC DNA]</scope>
    <source>
        <strain evidence="2 3">GCSL-Mp3</strain>
    </source>
</reference>
<proteinExistence type="predicted"/>
<protein>
    <recommendedName>
        <fullName evidence="1">N-acetyltransferase domain-containing protein</fullName>
    </recommendedName>
</protein>
<dbReference type="PROSITE" id="PS51186">
    <property type="entry name" value="GNAT"/>
    <property type="match status" value="1"/>
</dbReference>
<evidence type="ECO:0000313" key="3">
    <source>
        <dbReference type="Proteomes" id="UP000092247"/>
    </source>
</evidence>
<dbReference type="STRING" id="368603.AYY16_01195"/>
<name>A0A1B8H034_9GAMM</name>